<reference evidence="2" key="1">
    <citation type="journal article" date="2019" name="Int. J. Syst. Evol. Microbiol.">
        <title>The Global Catalogue of Microorganisms (GCM) 10K type strain sequencing project: providing services to taxonomists for standard genome sequencing and annotation.</title>
        <authorList>
            <consortium name="The Broad Institute Genomics Platform"/>
            <consortium name="The Broad Institute Genome Sequencing Center for Infectious Disease"/>
            <person name="Wu L."/>
            <person name="Ma J."/>
        </authorList>
    </citation>
    <scope>NUCLEOTIDE SEQUENCE [LARGE SCALE GENOMIC DNA]</scope>
    <source>
        <strain evidence="2">JCM 18274</strain>
    </source>
</reference>
<proteinExistence type="predicted"/>
<keyword evidence="2" id="KW-1185">Reference proteome</keyword>
<gene>
    <name evidence="1" type="ORF">GCM10023311_17620</name>
</gene>
<organism evidence="1 2">
    <name type="scientific">Flaviramulus aquimarinus</name>
    <dbReference type="NCBI Taxonomy" id="1170456"/>
    <lineage>
        <taxon>Bacteria</taxon>
        <taxon>Pseudomonadati</taxon>
        <taxon>Bacteroidota</taxon>
        <taxon>Flavobacteriia</taxon>
        <taxon>Flavobacteriales</taxon>
        <taxon>Flavobacteriaceae</taxon>
        <taxon>Flaviramulus</taxon>
    </lineage>
</organism>
<dbReference type="Proteomes" id="UP001500433">
    <property type="component" value="Unassembled WGS sequence"/>
</dbReference>
<comment type="caution">
    <text evidence="1">The sequence shown here is derived from an EMBL/GenBank/DDBJ whole genome shotgun (WGS) entry which is preliminary data.</text>
</comment>
<evidence type="ECO:0008006" key="3">
    <source>
        <dbReference type="Google" id="ProtNLM"/>
    </source>
</evidence>
<name>A0ABP9F607_9FLAO</name>
<dbReference type="EMBL" id="BAABJH010000002">
    <property type="protein sequence ID" value="GAA4893525.1"/>
    <property type="molecule type" value="Genomic_DNA"/>
</dbReference>
<evidence type="ECO:0000313" key="2">
    <source>
        <dbReference type="Proteomes" id="UP001500433"/>
    </source>
</evidence>
<evidence type="ECO:0000313" key="1">
    <source>
        <dbReference type="EMBL" id="GAA4893525.1"/>
    </source>
</evidence>
<dbReference type="RefSeq" id="WP_345273776.1">
    <property type="nucleotide sequence ID" value="NZ_BAABJH010000002.1"/>
</dbReference>
<accession>A0ABP9F607</accession>
<protein>
    <recommendedName>
        <fullName evidence="3">STAS/SEC14 domain-containing protein</fullName>
    </recommendedName>
</protein>
<sequence>MGSYKLSFGTIKILQNNLAEVIVNDGLVMDLVHVDEYHDFLLTNLDAPFFLLINKKHSYSYTFEAQKVIGNLKEIKALAVVVGTNGGLMSTETLINMNKDDNWNIELFQKRDEALVWLEKEIS</sequence>